<protein>
    <recommendedName>
        <fullName evidence="4">Replication protein</fullName>
    </recommendedName>
</protein>
<keyword evidence="3" id="KW-1185">Reference proteome</keyword>
<organism evidence="2 3">
    <name type="scientific">Pseudochrobactrum asaccharolyticum</name>
    <dbReference type="NCBI Taxonomy" id="354351"/>
    <lineage>
        <taxon>Bacteria</taxon>
        <taxon>Pseudomonadati</taxon>
        <taxon>Pseudomonadota</taxon>
        <taxon>Alphaproteobacteria</taxon>
        <taxon>Hyphomicrobiales</taxon>
        <taxon>Brucellaceae</taxon>
        <taxon>Pseudochrobactrum</taxon>
    </lineage>
</organism>
<dbReference type="EMBL" id="QNRH01000002">
    <property type="protein sequence ID" value="RBO97235.1"/>
    <property type="molecule type" value="Genomic_DNA"/>
</dbReference>
<accession>A0A366E578</accession>
<evidence type="ECO:0000313" key="2">
    <source>
        <dbReference type="EMBL" id="RBO97235.1"/>
    </source>
</evidence>
<evidence type="ECO:0000256" key="1">
    <source>
        <dbReference type="SAM" id="MobiDB-lite"/>
    </source>
</evidence>
<feature type="region of interest" description="Disordered" evidence="1">
    <location>
        <begin position="257"/>
        <end position="277"/>
    </location>
</feature>
<evidence type="ECO:0000313" key="3">
    <source>
        <dbReference type="Proteomes" id="UP000252893"/>
    </source>
</evidence>
<name>A0A366E578_9HYPH</name>
<dbReference type="Proteomes" id="UP000252893">
    <property type="component" value="Unassembled WGS sequence"/>
</dbReference>
<comment type="caution">
    <text evidence="2">The sequence shown here is derived from an EMBL/GenBank/DDBJ whole genome shotgun (WGS) entry which is preliminary data.</text>
</comment>
<gene>
    <name evidence="2" type="ORF">DFR47_10216</name>
</gene>
<evidence type="ECO:0008006" key="4">
    <source>
        <dbReference type="Google" id="ProtNLM"/>
    </source>
</evidence>
<reference evidence="2 3" key="1">
    <citation type="submission" date="2018-06" db="EMBL/GenBank/DDBJ databases">
        <title>Genomic Encyclopedia of Type Strains, Phase IV (KMG-IV): sequencing the most valuable type-strain genomes for metagenomic binning, comparative biology and taxonomic classification.</title>
        <authorList>
            <person name="Goeker M."/>
        </authorList>
    </citation>
    <scope>NUCLEOTIDE SEQUENCE [LARGE SCALE GENOMIC DNA]</scope>
    <source>
        <strain evidence="2 3">DSM 25619</strain>
    </source>
</reference>
<dbReference type="AlphaFoldDB" id="A0A366E578"/>
<sequence length="277" mass="32296">MKHDYLPEAFETFGSTKERRKKIRKAVLALDNKVKMEKKCSIDNRCHSGFCPTCLRLLRKKFLRFVQREELAKREWYMVTVFVEGWTKPAGDFEPFGELKNNPIIKKFLKQLRKVGQPDMLLFGSIETVFKVRDNKPIGKPFHLHMLISGASKEQIRVSVRKTIPRPTIGVPLRIDHVQQTAKDLVRSSSYILKQTFWLRSESKKGFKKLESPKPQQLAELLSNLGTHQWGDRFFYIGIRFCYGKFSITPNVKSMFTKKTNNKSHKSHTPLPKTPKK</sequence>
<feature type="compositionally biased region" description="Basic residues" evidence="1">
    <location>
        <begin position="260"/>
        <end position="277"/>
    </location>
</feature>
<proteinExistence type="predicted"/>